<reference evidence="3" key="1">
    <citation type="submission" date="2021-01" db="EMBL/GenBank/DDBJ databases">
        <authorList>
            <person name="Corre E."/>
            <person name="Pelletier E."/>
            <person name="Niang G."/>
            <person name="Scheremetjew M."/>
            <person name="Finn R."/>
            <person name="Kale V."/>
            <person name="Holt S."/>
            <person name="Cochrane G."/>
            <person name="Meng A."/>
            <person name="Brown T."/>
            <person name="Cohen L."/>
        </authorList>
    </citation>
    <scope>NUCLEOTIDE SEQUENCE</scope>
    <source>
        <strain evidence="3">Pop2</strain>
    </source>
</reference>
<evidence type="ECO:0000256" key="1">
    <source>
        <dbReference type="SAM" id="MobiDB-lite"/>
    </source>
</evidence>
<keyword evidence="2" id="KW-0472">Membrane</keyword>
<sequence>MFRTTTTTVRNLATTTTKPSKEARDAALRRANEQMKSYYVNRPPIEKLIKKRKAFGDNPGDSQHFMQGVLGVTFLVVFVSTPFLGRRIAQDEDFRNKYIPKWYDFTMKKPENANTKERLHEQLVELQRELHERAIAGEFSPEKLEEMRRHFYGVDPKDDPHGWGKLHPGVDDDEDIEDN</sequence>
<dbReference type="AlphaFoldDB" id="A0A6U3X419"/>
<dbReference type="EMBL" id="HBGN01013595">
    <property type="protein sequence ID" value="CAD9325585.1"/>
    <property type="molecule type" value="Transcribed_RNA"/>
</dbReference>
<proteinExistence type="predicted"/>
<name>A0A6U3X419_9STRA</name>
<feature type="transmembrane region" description="Helical" evidence="2">
    <location>
        <begin position="65"/>
        <end position="85"/>
    </location>
</feature>
<organism evidence="3">
    <name type="scientific">Ditylum brightwellii</name>
    <dbReference type="NCBI Taxonomy" id="49249"/>
    <lineage>
        <taxon>Eukaryota</taxon>
        <taxon>Sar</taxon>
        <taxon>Stramenopiles</taxon>
        <taxon>Ochrophyta</taxon>
        <taxon>Bacillariophyta</taxon>
        <taxon>Mediophyceae</taxon>
        <taxon>Lithodesmiophycidae</taxon>
        <taxon>Lithodesmiales</taxon>
        <taxon>Lithodesmiaceae</taxon>
        <taxon>Ditylum</taxon>
    </lineage>
</organism>
<accession>A0A6U3X419</accession>
<gene>
    <name evidence="3" type="ORF">DBRI1063_LOCUS8700</name>
</gene>
<keyword evidence="2" id="KW-1133">Transmembrane helix</keyword>
<feature type="compositionally biased region" description="Low complexity" evidence="1">
    <location>
        <begin position="1"/>
        <end position="17"/>
    </location>
</feature>
<evidence type="ECO:0000256" key="2">
    <source>
        <dbReference type="SAM" id="Phobius"/>
    </source>
</evidence>
<feature type="region of interest" description="Disordered" evidence="1">
    <location>
        <begin position="1"/>
        <end position="24"/>
    </location>
</feature>
<feature type="region of interest" description="Disordered" evidence="1">
    <location>
        <begin position="155"/>
        <end position="179"/>
    </location>
</feature>
<evidence type="ECO:0000313" key="3">
    <source>
        <dbReference type="EMBL" id="CAD9325585.1"/>
    </source>
</evidence>
<protein>
    <submittedName>
        <fullName evidence="3">Uncharacterized protein</fullName>
    </submittedName>
</protein>
<keyword evidence="2" id="KW-0812">Transmembrane</keyword>